<protein>
    <recommendedName>
        <fullName evidence="4">Protein yippee-like</fullName>
    </recommendedName>
</protein>
<evidence type="ECO:0000256" key="1">
    <source>
        <dbReference type="ARBA" id="ARBA00005613"/>
    </source>
</evidence>
<dbReference type="InterPro" id="IPR039058">
    <property type="entry name" value="Yippee_fam"/>
</dbReference>
<evidence type="ECO:0000313" key="8">
    <source>
        <dbReference type="Proteomes" id="UP001620645"/>
    </source>
</evidence>
<comment type="caution">
    <text evidence="7">The sequence shown here is derived from an EMBL/GenBank/DDBJ whole genome shotgun (WGS) entry which is preliminary data.</text>
</comment>
<evidence type="ECO:0000256" key="5">
    <source>
        <dbReference type="SAM" id="MobiDB-lite"/>
    </source>
</evidence>
<organism evidence="7 8">
    <name type="scientific">Heterodera schachtii</name>
    <name type="common">Sugarbeet cyst nematode worm</name>
    <name type="synonym">Tylenchus schachtii</name>
    <dbReference type="NCBI Taxonomy" id="97005"/>
    <lineage>
        <taxon>Eukaryota</taxon>
        <taxon>Metazoa</taxon>
        <taxon>Ecdysozoa</taxon>
        <taxon>Nematoda</taxon>
        <taxon>Chromadorea</taxon>
        <taxon>Rhabditida</taxon>
        <taxon>Tylenchina</taxon>
        <taxon>Tylenchomorpha</taxon>
        <taxon>Tylenchoidea</taxon>
        <taxon>Heteroderidae</taxon>
        <taxon>Heteroderinae</taxon>
        <taxon>Heterodera</taxon>
    </lineage>
</organism>
<evidence type="ECO:0000313" key="7">
    <source>
        <dbReference type="EMBL" id="KAL3085147.1"/>
    </source>
</evidence>
<sequence length="135" mass="15532">MGGRKYYSCRRCKTYLTNRRELISHTFRGATGQAYLFRNVVNIVMAKVESRFMITGQHMVRDVFCKICNGKLGWMYEFAHEPQQQYKEGRIILERELLTEHEETDPGLAERNRPLTRTSSSSSVSSSGISSVTIT</sequence>
<dbReference type="Proteomes" id="UP001620645">
    <property type="component" value="Unassembled WGS sequence"/>
</dbReference>
<accession>A0ABD2IZ21</accession>
<keyword evidence="8" id="KW-1185">Reference proteome</keyword>
<dbReference type="EMBL" id="JBICCN010000232">
    <property type="protein sequence ID" value="KAL3085147.1"/>
    <property type="molecule type" value="Genomic_DNA"/>
</dbReference>
<reference evidence="7 8" key="1">
    <citation type="submission" date="2024-10" db="EMBL/GenBank/DDBJ databases">
        <authorList>
            <person name="Kim D."/>
        </authorList>
    </citation>
    <scope>NUCLEOTIDE SEQUENCE [LARGE SCALE GENOMIC DNA]</scope>
    <source>
        <strain evidence="7">Taebaek</strain>
    </source>
</reference>
<feature type="domain" description="Yippee" evidence="6">
    <location>
        <begin position="5"/>
        <end position="102"/>
    </location>
</feature>
<name>A0ABD2IZ21_HETSC</name>
<keyword evidence="3" id="KW-0862">Zinc</keyword>
<dbReference type="AlphaFoldDB" id="A0ABD2IZ21"/>
<feature type="compositionally biased region" description="Low complexity" evidence="5">
    <location>
        <begin position="118"/>
        <end position="135"/>
    </location>
</feature>
<dbReference type="Pfam" id="PF03226">
    <property type="entry name" value="Yippee-Mis18"/>
    <property type="match status" value="1"/>
</dbReference>
<evidence type="ECO:0000256" key="4">
    <source>
        <dbReference type="RuleBase" id="RU110713"/>
    </source>
</evidence>
<dbReference type="PROSITE" id="PS51792">
    <property type="entry name" value="YIPPEE"/>
    <property type="match status" value="1"/>
</dbReference>
<evidence type="ECO:0000259" key="6">
    <source>
        <dbReference type="PROSITE" id="PS51792"/>
    </source>
</evidence>
<gene>
    <name evidence="7" type="ORF">niasHS_010216</name>
</gene>
<feature type="region of interest" description="Disordered" evidence="5">
    <location>
        <begin position="101"/>
        <end position="135"/>
    </location>
</feature>
<dbReference type="PANTHER" id="PTHR13848">
    <property type="entry name" value="PROTEIN YIPPEE-LIKE CG15309-RELATED"/>
    <property type="match status" value="1"/>
</dbReference>
<proteinExistence type="inferred from homology"/>
<dbReference type="InterPro" id="IPR004910">
    <property type="entry name" value="Yippee/Mis18/Cereblon"/>
</dbReference>
<comment type="similarity">
    <text evidence="1 4">Belongs to the yippee family.</text>
</comment>
<evidence type="ECO:0000256" key="2">
    <source>
        <dbReference type="ARBA" id="ARBA00022723"/>
    </source>
</evidence>
<dbReference type="InterPro" id="IPR034751">
    <property type="entry name" value="Yippee"/>
</dbReference>
<dbReference type="GO" id="GO:0046872">
    <property type="term" value="F:metal ion binding"/>
    <property type="evidence" value="ECO:0007669"/>
    <property type="project" value="UniProtKB-KW"/>
</dbReference>
<evidence type="ECO:0000256" key="3">
    <source>
        <dbReference type="ARBA" id="ARBA00022833"/>
    </source>
</evidence>
<keyword evidence="2" id="KW-0479">Metal-binding</keyword>